<dbReference type="Proteomes" id="UP000266723">
    <property type="component" value="Unassembled WGS sequence"/>
</dbReference>
<evidence type="ECO:0000313" key="2">
    <source>
        <dbReference type="Proteomes" id="UP000266723"/>
    </source>
</evidence>
<comment type="caution">
    <text evidence="1">The sequence shown here is derived from an EMBL/GenBank/DDBJ whole genome shotgun (WGS) entry which is preliminary data.</text>
</comment>
<gene>
    <name evidence="1" type="ORF">DY000_02005238</name>
</gene>
<keyword evidence="2" id="KW-1185">Reference proteome</keyword>
<sequence>MVVMKNRWVYWKDIAEVTELSGLVGYDNGGHVMDVFMKELMVITEEVTVVATVKTHVVVVVTVVATVTGAATVSGAATGAATVIGSATVVIKQFGENRDRGYKEVLWWWPW</sequence>
<accession>A0ABQ7CEF0</accession>
<name>A0ABQ7CEF0_BRACR</name>
<proteinExistence type="predicted"/>
<protein>
    <submittedName>
        <fullName evidence="1">Uncharacterized protein</fullName>
    </submittedName>
</protein>
<reference evidence="1 2" key="1">
    <citation type="journal article" date="2020" name="BMC Genomics">
        <title>Intraspecific diversification of the crop wild relative Brassica cretica Lam. using demographic model selection.</title>
        <authorList>
            <person name="Kioukis A."/>
            <person name="Michalopoulou V.A."/>
            <person name="Briers L."/>
            <person name="Pirintsos S."/>
            <person name="Studholme D.J."/>
            <person name="Pavlidis P."/>
            <person name="Sarris P.F."/>
        </authorList>
    </citation>
    <scope>NUCLEOTIDE SEQUENCE [LARGE SCALE GENOMIC DNA]</scope>
    <source>
        <strain evidence="2">cv. PFS-1207/04</strain>
    </source>
</reference>
<organism evidence="1 2">
    <name type="scientific">Brassica cretica</name>
    <name type="common">Mustard</name>
    <dbReference type="NCBI Taxonomy" id="69181"/>
    <lineage>
        <taxon>Eukaryota</taxon>
        <taxon>Viridiplantae</taxon>
        <taxon>Streptophyta</taxon>
        <taxon>Embryophyta</taxon>
        <taxon>Tracheophyta</taxon>
        <taxon>Spermatophyta</taxon>
        <taxon>Magnoliopsida</taxon>
        <taxon>eudicotyledons</taxon>
        <taxon>Gunneridae</taxon>
        <taxon>Pentapetalae</taxon>
        <taxon>rosids</taxon>
        <taxon>malvids</taxon>
        <taxon>Brassicales</taxon>
        <taxon>Brassicaceae</taxon>
        <taxon>Brassiceae</taxon>
        <taxon>Brassica</taxon>
    </lineage>
</organism>
<evidence type="ECO:0000313" key="1">
    <source>
        <dbReference type="EMBL" id="KAF3549952.1"/>
    </source>
</evidence>
<dbReference type="EMBL" id="QGKV02000832">
    <property type="protein sequence ID" value="KAF3549952.1"/>
    <property type="molecule type" value="Genomic_DNA"/>
</dbReference>